<evidence type="ECO:0000256" key="5">
    <source>
        <dbReference type="SAM" id="Coils"/>
    </source>
</evidence>
<dbReference type="EMBL" id="FNPI01000011">
    <property type="protein sequence ID" value="SDZ39137.1"/>
    <property type="molecule type" value="Genomic_DNA"/>
</dbReference>
<dbReference type="PANTHER" id="PTHR30204">
    <property type="entry name" value="REDOX-CYCLING DRUG-SENSING TRANSCRIPTIONAL ACTIVATOR SOXR"/>
    <property type="match status" value="1"/>
</dbReference>
<dbReference type="InterPro" id="IPR009061">
    <property type="entry name" value="DNA-bd_dom_put_sf"/>
</dbReference>
<dbReference type="Gene3D" id="1.10.1660.10">
    <property type="match status" value="1"/>
</dbReference>
<dbReference type="PRINTS" id="PR00040">
    <property type="entry name" value="HTHMERR"/>
</dbReference>
<reference evidence="8" key="1">
    <citation type="submission" date="2016-10" db="EMBL/GenBank/DDBJ databases">
        <authorList>
            <person name="Varghese N."/>
            <person name="Submissions S."/>
        </authorList>
    </citation>
    <scope>NUCLEOTIDE SEQUENCE [LARGE SCALE GENOMIC DNA]</scope>
    <source>
        <strain evidence="8">SP</strain>
    </source>
</reference>
<dbReference type="STRING" id="1503961.SAMN05421736_111121"/>
<dbReference type="SUPFAM" id="SSF46955">
    <property type="entry name" value="Putative DNA-binding domain"/>
    <property type="match status" value="1"/>
</dbReference>
<keyword evidence="1" id="KW-0805">Transcription regulation</keyword>
<dbReference type="AlphaFoldDB" id="A0A1H3SN48"/>
<keyword evidence="5" id="KW-0175">Coiled coil</keyword>
<evidence type="ECO:0000313" key="7">
    <source>
        <dbReference type="EMBL" id="SDZ39137.1"/>
    </source>
</evidence>
<dbReference type="InterPro" id="IPR047057">
    <property type="entry name" value="MerR_fam"/>
</dbReference>
<dbReference type="Proteomes" id="UP000198935">
    <property type="component" value="Unassembled WGS sequence"/>
</dbReference>
<keyword evidence="4" id="KW-0804">Transcription</keyword>
<feature type="coiled-coil region" evidence="5">
    <location>
        <begin position="62"/>
        <end position="89"/>
    </location>
</feature>
<dbReference type="GO" id="GO:0003700">
    <property type="term" value="F:DNA-binding transcription factor activity"/>
    <property type="evidence" value="ECO:0007669"/>
    <property type="project" value="InterPro"/>
</dbReference>
<accession>A0A1H3SN48</accession>
<evidence type="ECO:0000256" key="1">
    <source>
        <dbReference type="ARBA" id="ARBA00023015"/>
    </source>
</evidence>
<dbReference type="InterPro" id="IPR012925">
    <property type="entry name" value="TipAS_dom"/>
</dbReference>
<protein>
    <submittedName>
        <fullName evidence="7">DNA-binding transcriptional regulator, MerR family</fullName>
    </submittedName>
</protein>
<evidence type="ECO:0000313" key="8">
    <source>
        <dbReference type="Proteomes" id="UP000198935"/>
    </source>
</evidence>
<dbReference type="GO" id="GO:0003677">
    <property type="term" value="F:DNA binding"/>
    <property type="evidence" value="ECO:0007669"/>
    <property type="project" value="UniProtKB-KW"/>
</dbReference>
<gene>
    <name evidence="7" type="ORF">SAMN05421736_111121</name>
</gene>
<feature type="domain" description="HTH merR-type" evidence="6">
    <location>
        <begin position="2"/>
        <end position="71"/>
    </location>
</feature>
<evidence type="ECO:0000256" key="3">
    <source>
        <dbReference type="ARBA" id="ARBA00023159"/>
    </source>
</evidence>
<dbReference type="InterPro" id="IPR000551">
    <property type="entry name" value="MerR-type_HTH_dom"/>
</dbReference>
<sequence>MLLTVKQVADLTGVTIKTLYHYHKIGLLEPGEVTDAGYRLYGKKELERLQHILFYRELDFPLEDIQKLLDEQNNRYSLLLEQKKLMEEKQDRLELILSTINETIHFEERGKTMEDQQMFKGLNKEQWQAQLKEHNDHLKEHYQYEIPTDEFDGEAVEESAREAHEFMSKMAFALKAGWSVDDERVKQLVTRHIHYINEQIMPLDAKGFVESAWFFITDEFHKKMLEDQQIGLSYYLYAAAVNLSD</sequence>
<dbReference type="SUPFAM" id="SSF89082">
    <property type="entry name" value="Antibiotic binding domain of TipA-like multidrug resistance regulators"/>
    <property type="match status" value="1"/>
</dbReference>
<evidence type="ECO:0000256" key="4">
    <source>
        <dbReference type="ARBA" id="ARBA00023163"/>
    </source>
</evidence>
<name>A0A1H3SN48_9BACI</name>
<dbReference type="Pfam" id="PF07739">
    <property type="entry name" value="TipAS"/>
    <property type="match status" value="1"/>
</dbReference>
<evidence type="ECO:0000256" key="2">
    <source>
        <dbReference type="ARBA" id="ARBA00023125"/>
    </source>
</evidence>
<keyword evidence="2 7" id="KW-0238">DNA-binding</keyword>
<organism evidence="7 8">
    <name type="scientific">Evansella caseinilytica</name>
    <dbReference type="NCBI Taxonomy" id="1503961"/>
    <lineage>
        <taxon>Bacteria</taxon>
        <taxon>Bacillati</taxon>
        <taxon>Bacillota</taxon>
        <taxon>Bacilli</taxon>
        <taxon>Bacillales</taxon>
        <taxon>Bacillaceae</taxon>
        <taxon>Evansella</taxon>
    </lineage>
</organism>
<dbReference type="SMART" id="SM00422">
    <property type="entry name" value="HTH_MERR"/>
    <property type="match status" value="1"/>
</dbReference>
<dbReference type="PROSITE" id="PS50937">
    <property type="entry name" value="HTH_MERR_2"/>
    <property type="match status" value="1"/>
</dbReference>
<proteinExistence type="predicted"/>
<dbReference type="InterPro" id="IPR036244">
    <property type="entry name" value="TipA-like_antibiotic-bd"/>
</dbReference>
<evidence type="ECO:0000259" key="6">
    <source>
        <dbReference type="PROSITE" id="PS50937"/>
    </source>
</evidence>
<keyword evidence="3" id="KW-0010">Activator</keyword>
<keyword evidence="8" id="KW-1185">Reference proteome</keyword>
<dbReference type="CDD" id="cd01106">
    <property type="entry name" value="HTH_TipAL-Mta"/>
    <property type="match status" value="1"/>
</dbReference>
<dbReference type="OrthoDB" id="9814833at2"/>
<dbReference type="PANTHER" id="PTHR30204:SF90">
    <property type="entry name" value="HTH-TYPE TRANSCRIPTIONAL ACTIVATOR MTA"/>
    <property type="match status" value="1"/>
</dbReference>
<dbReference type="Pfam" id="PF13411">
    <property type="entry name" value="MerR_1"/>
    <property type="match status" value="1"/>
</dbReference>